<dbReference type="PRINTS" id="PR01100">
    <property type="entry name" value="SHIKIMTKNASE"/>
</dbReference>
<feature type="domain" description="APS kinase" evidence="2">
    <location>
        <begin position="4"/>
        <end position="152"/>
    </location>
</feature>
<dbReference type="GO" id="GO:0005737">
    <property type="term" value="C:cytoplasm"/>
    <property type="evidence" value="ECO:0007669"/>
    <property type="project" value="TreeGrafter"/>
</dbReference>
<keyword evidence="3" id="KW-0418">Kinase</keyword>
<dbReference type="GO" id="GO:0004781">
    <property type="term" value="F:sulfate adenylyltransferase (ATP) activity"/>
    <property type="evidence" value="ECO:0007669"/>
    <property type="project" value="TreeGrafter"/>
</dbReference>
<dbReference type="EMBL" id="RMBX01000002">
    <property type="protein sequence ID" value="RPD42618.1"/>
    <property type="molecule type" value="Genomic_DNA"/>
</dbReference>
<dbReference type="AlphaFoldDB" id="A0A3N4MG90"/>
<dbReference type="Proteomes" id="UP000279089">
    <property type="component" value="Unassembled WGS sequence"/>
</dbReference>
<dbReference type="InterPro" id="IPR059117">
    <property type="entry name" value="APS_kinase_dom"/>
</dbReference>
<dbReference type="Gene3D" id="3.40.50.300">
    <property type="entry name" value="P-loop containing nucleotide triphosphate hydrolases"/>
    <property type="match status" value="1"/>
</dbReference>
<keyword evidence="1 3" id="KW-0808">Transferase</keyword>
<comment type="caution">
    <text evidence="3">The sequence shown here is derived from an EMBL/GenBank/DDBJ whole genome shotgun (WGS) entry which is preliminary data.</text>
</comment>
<accession>A0A3N4MG90</accession>
<evidence type="ECO:0000256" key="1">
    <source>
        <dbReference type="ARBA" id="ARBA00022679"/>
    </source>
</evidence>
<name>A0A3N4MG90_9BACT</name>
<dbReference type="GO" id="GO:0005524">
    <property type="term" value="F:ATP binding"/>
    <property type="evidence" value="ECO:0007669"/>
    <property type="project" value="InterPro"/>
</dbReference>
<dbReference type="CDD" id="cd02027">
    <property type="entry name" value="APSK"/>
    <property type="match status" value="1"/>
</dbReference>
<proteinExistence type="predicted"/>
<dbReference type="EC" id="2.7.1.25" evidence="3"/>
<evidence type="ECO:0000313" key="3">
    <source>
        <dbReference type="EMBL" id="RPD42618.1"/>
    </source>
</evidence>
<evidence type="ECO:0000313" key="4">
    <source>
        <dbReference type="Proteomes" id="UP000279089"/>
    </source>
</evidence>
<reference evidence="4" key="1">
    <citation type="submission" date="2018-11" db="EMBL/GenBank/DDBJ databases">
        <title>Chitinophaga lutea sp.nov., isolate from arsenic contaminated soil.</title>
        <authorList>
            <person name="Zong Y."/>
        </authorList>
    </citation>
    <scope>NUCLEOTIDE SEQUENCE [LARGE SCALE GENOMIC DNA]</scope>
    <source>
        <strain evidence="4">YLT18</strain>
    </source>
</reference>
<dbReference type="InterPro" id="IPR050512">
    <property type="entry name" value="Sulf_AdTrans/APS_kinase"/>
</dbReference>
<protein>
    <submittedName>
        <fullName evidence="3">Adenylyl-sulfate kinase</fullName>
        <ecNumber evidence="3">2.7.1.25</ecNumber>
    </submittedName>
</protein>
<organism evidence="3 4">
    <name type="scientific">Chitinophaga barathri</name>
    <dbReference type="NCBI Taxonomy" id="1647451"/>
    <lineage>
        <taxon>Bacteria</taxon>
        <taxon>Pseudomonadati</taxon>
        <taxon>Bacteroidota</taxon>
        <taxon>Chitinophagia</taxon>
        <taxon>Chitinophagales</taxon>
        <taxon>Chitinophagaceae</taxon>
        <taxon>Chitinophaga</taxon>
    </lineage>
</organism>
<keyword evidence="4" id="KW-1185">Reference proteome</keyword>
<dbReference type="SUPFAM" id="SSF52540">
    <property type="entry name" value="P-loop containing nucleoside triphosphate hydrolases"/>
    <property type="match status" value="1"/>
</dbReference>
<dbReference type="RefSeq" id="WP_120515235.1">
    <property type="nucleotide sequence ID" value="NZ_QXZY01000003.1"/>
</dbReference>
<dbReference type="GO" id="GO:0010134">
    <property type="term" value="P:sulfate assimilation via adenylyl sulfate reduction"/>
    <property type="evidence" value="ECO:0007669"/>
    <property type="project" value="TreeGrafter"/>
</dbReference>
<dbReference type="InterPro" id="IPR027417">
    <property type="entry name" value="P-loop_NTPase"/>
</dbReference>
<dbReference type="PANTHER" id="PTHR42700:SF1">
    <property type="entry name" value="SULFATE ADENYLYLTRANSFERASE"/>
    <property type="match status" value="1"/>
</dbReference>
<sequence length="173" mass="19469">MPLIQLTGLSGSGKTTIGELLKARCLAEGRPAELLDGDDCRRVLSRDLGFSANDRKENIRRLGYVGNLLSRNGVTVVMAAINPFESIRLEMEQLYGARTVYLDCSLPELIRRDTKELYKRALLPDGHPQKLYNLSGINDPYEIPFKPHLILDTEKDTPDVSVDKLSHFIRNCK</sequence>
<evidence type="ECO:0000259" key="2">
    <source>
        <dbReference type="Pfam" id="PF01583"/>
    </source>
</evidence>
<gene>
    <name evidence="3" type="ORF">EG028_05475</name>
</gene>
<dbReference type="Pfam" id="PF01583">
    <property type="entry name" value="APS_kinase"/>
    <property type="match status" value="1"/>
</dbReference>
<dbReference type="GO" id="GO:0004020">
    <property type="term" value="F:adenylylsulfate kinase activity"/>
    <property type="evidence" value="ECO:0007669"/>
    <property type="project" value="UniProtKB-EC"/>
</dbReference>
<dbReference type="PANTHER" id="PTHR42700">
    <property type="entry name" value="SULFATE ADENYLYLTRANSFERASE"/>
    <property type="match status" value="1"/>
</dbReference>
<dbReference type="GO" id="GO:0019379">
    <property type="term" value="P:sulfate assimilation, phosphoadenylyl sulfate reduction by phosphoadenylyl-sulfate reductase (thioredoxin)"/>
    <property type="evidence" value="ECO:0007669"/>
    <property type="project" value="TreeGrafter"/>
</dbReference>
<dbReference type="OrthoDB" id="9804504at2"/>